<dbReference type="EMBL" id="DXHU01000019">
    <property type="protein sequence ID" value="HIV99104.1"/>
    <property type="molecule type" value="Genomic_DNA"/>
</dbReference>
<comment type="caution">
    <text evidence="2">The sequence shown here is derived from an EMBL/GenBank/DDBJ whole genome shotgun (WGS) entry which is preliminary data.</text>
</comment>
<dbReference type="SUPFAM" id="SSF141259">
    <property type="entry name" value="CarD-like"/>
    <property type="match status" value="1"/>
</dbReference>
<dbReference type="GO" id="GO:0009303">
    <property type="term" value="P:rRNA transcription"/>
    <property type="evidence" value="ECO:0007669"/>
    <property type="project" value="TreeGrafter"/>
</dbReference>
<dbReference type="PANTHER" id="PTHR38447:SF1">
    <property type="entry name" value="RNA POLYMERASE-BINDING TRANSCRIPTION FACTOR CARD"/>
    <property type="match status" value="1"/>
</dbReference>
<evidence type="ECO:0000259" key="1">
    <source>
        <dbReference type="SMART" id="SM01058"/>
    </source>
</evidence>
<dbReference type="Pfam" id="PF02559">
    <property type="entry name" value="CarD_TRCF_RID"/>
    <property type="match status" value="1"/>
</dbReference>
<dbReference type="AlphaFoldDB" id="A0A9D1TMX8"/>
<dbReference type="InterPro" id="IPR003711">
    <property type="entry name" value="CarD-like/TRCF_RID"/>
</dbReference>
<dbReference type="InterPro" id="IPR036101">
    <property type="entry name" value="CarD-like/TRCF_RID_sf"/>
</dbReference>
<sequence length="168" mass="19059">MRDKDRKGFLIGERVVYPTSGVGVISDIQEQVIQGEARKYYVIAIPSLDMNILLPVATATDMGLRKLSTKKDTEAALSMLSEKKDLSVSDWKARQVIQAQMLKSGTISNVATIVNILYNRQKTRDLPVQERRLYENALTHLVDETCFVLGMNTEQAKRTIFKRLEKIK</sequence>
<dbReference type="Proteomes" id="UP000823936">
    <property type="component" value="Unassembled WGS sequence"/>
</dbReference>
<evidence type="ECO:0000313" key="2">
    <source>
        <dbReference type="EMBL" id="HIV99104.1"/>
    </source>
</evidence>
<organism evidence="2 3">
    <name type="scientific">Candidatus Ornithospirochaeta avicola</name>
    <dbReference type="NCBI Taxonomy" id="2840896"/>
    <lineage>
        <taxon>Bacteria</taxon>
        <taxon>Pseudomonadati</taxon>
        <taxon>Spirochaetota</taxon>
        <taxon>Spirochaetia</taxon>
        <taxon>Spirochaetales</taxon>
        <taxon>Spirochaetaceae</taxon>
        <taxon>Spirochaetaceae incertae sedis</taxon>
        <taxon>Candidatus Ornithospirochaeta</taxon>
    </lineage>
</organism>
<protein>
    <submittedName>
        <fullName evidence="2">CarD family transcriptional regulator</fullName>
    </submittedName>
</protein>
<gene>
    <name evidence="2" type="ORF">IAB12_04950</name>
</gene>
<reference evidence="2" key="2">
    <citation type="submission" date="2021-04" db="EMBL/GenBank/DDBJ databases">
        <authorList>
            <person name="Gilroy R."/>
        </authorList>
    </citation>
    <scope>NUCLEOTIDE SEQUENCE</scope>
    <source>
        <strain evidence="2">Gambia11-129</strain>
    </source>
</reference>
<proteinExistence type="predicted"/>
<feature type="domain" description="CarD-like/TRCF RNAP-interacting" evidence="1">
    <location>
        <begin position="8"/>
        <end position="118"/>
    </location>
</feature>
<dbReference type="Gene3D" id="1.20.58.1290">
    <property type="entry name" value="CarD-like, C-terminal domain"/>
    <property type="match status" value="1"/>
</dbReference>
<dbReference type="InterPro" id="IPR048792">
    <property type="entry name" value="CarD_C"/>
</dbReference>
<accession>A0A9D1TMX8</accession>
<reference evidence="2" key="1">
    <citation type="journal article" date="2021" name="PeerJ">
        <title>Extensive microbial diversity within the chicken gut microbiome revealed by metagenomics and culture.</title>
        <authorList>
            <person name="Gilroy R."/>
            <person name="Ravi A."/>
            <person name="Getino M."/>
            <person name="Pursley I."/>
            <person name="Horton D.L."/>
            <person name="Alikhan N.F."/>
            <person name="Baker D."/>
            <person name="Gharbi K."/>
            <person name="Hall N."/>
            <person name="Watson M."/>
            <person name="Adriaenssens E.M."/>
            <person name="Foster-Nyarko E."/>
            <person name="Jarju S."/>
            <person name="Secka A."/>
            <person name="Antonio M."/>
            <person name="Oren A."/>
            <person name="Chaudhuri R.R."/>
            <person name="La Ragione R."/>
            <person name="Hildebrand F."/>
            <person name="Pallen M.J."/>
        </authorList>
    </citation>
    <scope>NUCLEOTIDE SEQUENCE</scope>
    <source>
        <strain evidence="2">Gambia11-129</strain>
    </source>
</reference>
<dbReference type="InterPro" id="IPR052531">
    <property type="entry name" value="CarD-like_regulator"/>
</dbReference>
<dbReference type="InterPro" id="IPR042215">
    <property type="entry name" value="CarD-like_C"/>
</dbReference>
<dbReference type="Gene3D" id="2.40.10.170">
    <property type="match status" value="1"/>
</dbReference>
<name>A0A9D1TMX8_9SPIO</name>
<dbReference type="Pfam" id="PF21095">
    <property type="entry name" value="CarD_C"/>
    <property type="match status" value="1"/>
</dbReference>
<dbReference type="PANTHER" id="PTHR38447">
    <property type="entry name" value="TRANSCRIPTION FACTOR YDEB-RELATED"/>
    <property type="match status" value="1"/>
</dbReference>
<dbReference type="SMART" id="SM01058">
    <property type="entry name" value="CarD_TRCF"/>
    <property type="match status" value="1"/>
</dbReference>
<evidence type="ECO:0000313" key="3">
    <source>
        <dbReference type="Proteomes" id="UP000823936"/>
    </source>
</evidence>